<keyword evidence="2" id="KW-1185">Reference proteome</keyword>
<gene>
    <name evidence="1" type="ORF">DC3_15520</name>
</gene>
<evidence type="ECO:0000313" key="2">
    <source>
        <dbReference type="Proteomes" id="UP000321306"/>
    </source>
</evidence>
<organism evidence="1 2">
    <name type="scientific">Deinococcus cellulosilyticus (strain DSM 18568 / NBRC 106333 / KACC 11606 / 5516J-15)</name>
    <dbReference type="NCBI Taxonomy" id="1223518"/>
    <lineage>
        <taxon>Bacteria</taxon>
        <taxon>Thermotogati</taxon>
        <taxon>Deinococcota</taxon>
        <taxon>Deinococci</taxon>
        <taxon>Deinococcales</taxon>
        <taxon>Deinococcaceae</taxon>
        <taxon>Deinococcus</taxon>
    </lineage>
</organism>
<dbReference type="RefSeq" id="WP_146883630.1">
    <property type="nucleotide sequence ID" value="NZ_BJXB01000005.1"/>
</dbReference>
<evidence type="ECO:0000313" key="1">
    <source>
        <dbReference type="EMBL" id="GEM45917.1"/>
    </source>
</evidence>
<reference evidence="1 2" key="1">
    <citation type="submission" date="2019-07" db="EMBL/GenBank/DDBJ databases">
        <title>Whole genome shotgun sequence of Deinococcus cellulosilyticus NBRC 106333.</title>
        <authorList>
            <person name="Hosoyama A."/>
            <person name="Uohara A."/>
            <person name="Ohji S."/>
            <person name="Ichikawa N."/>
        </authorList>
    </citation>
    <scope>NUCLEOTIDE SEQUENCE [LARGE SCALE GENOMIC DNA]</scope>
    <source>
        <strain evidence="1 2">NBRC 106333</strain>
    </source>
</reference>
<dbReference type="AlphaFoldDB" id="A0A511N0G2"/>
<accession>A0A511N0G2</accession>
<name>A0A511N0G2_DEIC1</name>
<dbReference type="EMBL" id="BJXB01000005">
    <property type="protein sequence ID" value="GEM45917.1"/>
    <property type="molecule type" value="Genomic_DNA"/>
</dbReference>
<dbReference type="OrthoDB" id="9922093at2"/>
<protein>
    <submittedName>
        <fullName evidence="1">Uncharacterized protein</fullName>
    </submittedName>
</protein>
<sequence length="129" mass="14604">MHLKIGGTLLSAPPDFDGVQVEEMTDTQVETSLEGMPFQRVASQRYWKLTLSNTQNNGINLNERYALSTYKVGDTITIEENYSDREITVWTGCTITSKQRMPRIIKDASDSSEAGDWFAWGFELIFVEA</sequence>
<dbReference type="Proteomes" id="UP000321306">
    <property type="component" value="Unassembled WGS sequence"/>
</dbReference>
<proteinExistence type="predicted"/>
<comment type="caution">
    <text evidence="1">The sequence shown here is derived from an EMBL/GenBank/DDBJ whole genome shotgun (WGS) entry which is preliminary data.</text>
</comment>